<evidence type="ECO:0000259" key="14">
    <source>
        <dbReference type="PROSITE" id="PS51722"/>
    </source>
</evidence>
<dbReference type="CDD" id="cd01890">
    <property type="entry name" value="LepA"/>
    <property type="match status" value="1"/>
</dbReference>
<evidence type="ECO:0000256" key="9">
    <source>
        <dbReference type="ARBA" id="ARBA00057626"/>
    </source>
</evidence>
<dbReference type="FunFam" id="3.40.50.300:FF:000078">
    <property type="entry name" value="Elongation factor 4"/>
    <property type="match status" value="1"/>
</dbReference>
<keyword evidence="4 12" id="KW-0378">Hydrolase</keyword>
<evidence type="ECO:0000256" key="5">
    <source>
        <dbReference type="ARBA" id="ARBA00022917"/>
    </source>
</evidence>
<evidence type="ECO:0000256" key="2">
    <source>
        <dbReference type="ARBA" id="ARBA00022475"/>
    </source>
</evidence>
<evidence type="ECO:0000256" key="13">
    <source>
        <dbReference type="SAM" id="MobiDB-lite"/>
    </source>
</evidence>
<dbReference type="Proteomes" id="UP000029108">
    <property type="component" value="Unassembled WGS sequence"/>
</dbReference>
<dbReference type="FunFam" id="2.40.30.10:FF:000015">
    <property type="entry name" value="Translation factor GUF1, mitochondrial"/>
    <property type="match status" value="1"/>
</dbReference>
<dbReference type="SUPFAM" id="SSF52540">
    <property type="entry name" value="P-loop containing nucleoside triphosphate hydrolases"/>
    <property type="match status" value="1"/>
</dbReference>
<dbReference type="PROSITE" id="PS51722">
    <property type="entry name" value="G_TR_2"/>
    <property type="match status" value="1"/>
</dbReference>
<feature type="binding site" evidence="12">
    <location>
        <begin position="76"/>
        <end position="81"/>
    </location>
    <ligand>
        <name>GTP</name>
        <dbReference type="ChEBI" id="CHEBI:37565"/>
    </ligand>
</feature>
<dbReference type="InterPro" id="IPR027417">
    <property type="entry name" value="P-loop_NTPase"/>
</dbReference>
<dbReference type="FunFam" id="3.30.70.2570:FF:000001">
    <property type="entry name" value="Translation factor GUF1, mitochondrial"/>
    <property type="match status" value="1"/>
</dbReference>
<dbReference type="GO" id="GO:0045727">
    <property type="term" value="P:positive regulation of translation"/>
    <property type="evidence" value="ECO:0007669"/>
    <property type="project" value="UniProtKB-UniRule"/>
</dbReference>
<dbReference type="EC" id="3.6.5.n1" evidence="11 12"/>
<feature type="compositionally biased region" description="Basic and acidic residues" evidence="13">
    <location>
        <begin position="659"/>
        <end position="676"/>
    </location>
</feature>
<dbReference type="Pfam" id="PF00679">
    <property type="entry name" value="EFG_C"/>
    <property type="match status" value="1"/>
</dbReference>
<dbReference type="GO" id="GO:0003746">
    <property type="term" value="F:translation elongation factor activity"/>
    <property type="evidence" value="ECO:0007669"/>
    <property type="project" value="UniProtKB-UniRule"/>
</dbReference>
<dbReference type="HAMAP" id="MF_00071">
    <property type="entry name" value="LepA"/>
    <property type="match status" value="1"/>
</dbReference>
<evidence type="ECO:0000256" key="3">
    <source>
        <dbReference type="ARBA" id="ARBA00022741"/>
    </source>
</evidence>
<dbReference type="GO" id="GO:0043022">
    <property type="term" value="F:ribosome binding"/>
    <property type="evidence" value="ECO:0007669"/>
    <property type="project" value="UniProtKB-UniRule"/>
</dbReference>
<evidence type="ECO:0000313" key="15">
    <source>
        <dbReference type="EMBL" id="KFI52239.1"/>
    </source>
</evidence>
<evidence type="ECO:0000256" key="11">
    <source>
        <dbReference type="ARBA" id="ARBA00066744"/>
    </source>
</evidence>
<dbReference type="Gene3D" id="3.30.70.240">
    <property type="match status" value="1"/>
</dbReference>
<dbReference type="InterPro" id="IPR013842">
    <property type="entry name" value="LepA_CTD"/>
</dbReference>
<feature type="region of interest" description="Disordered" evidence="13">
    <location>
        <begin position="34"/>
        <end position="57"/>
    </location>
</feature>
<comment type="similarity">
    <text evidence="1 12">Belongs to the TRAFAC class translation factor GTPase superfamily. Classic translation factor GTPase family. LepA subfamily.</text>
</comment>
<evidence type="ECO:0000256" key="4">
    <source>
        <dbReference type="ARBA" id="ARBA00022801"/>
    </source>
</evidence>
<protein>
    <recommendedName>
        <fullName evidence="11 12">Elongation factor 4</fullName>
        <shortName evidence="12">EF-4</shortName>
        <ecNumber evidence="11 12">3.6.5.n1</ecNumber>
    </recommendedName>
    <alternativeName>
        <fullName evidence="12">Ribosomal back-translocase LepA</fullName>
    </alternativeName>
</protein>
<dbReference type="InterPro" id="IPR009000">
    <property type="entry name" value="Transl_B-barrel_sf"/>
</dbReference>
<dbReference type="Pfam" id="PF03144">
    <property type="entry name" value="GTP_EFTU_D2"/>
    <property type="match status" value="1"/>
</dbReference>
<comment type="subcellular location">
    <subcellularLocation>
        <location evidence="12">Cell membrane</location>
        <topology evidence="12">Peripheral membrane protein</topology>
        <orientation evidence="12">Cytoplasmic side</orientation>
    </subcellularLocation>
</comment>
<evidence type="ECO:0000256" key="10">
    <source>
        <dbReference type="ARBA" id="ARBA00061052"/>
    </source>
</evidence>
<dbReference type="Pfam" id="PF06421">
    <property type="entry name" value="LepA_C"/>
    <property type="match status" value="1"/>
</dbReference>
<comment type="function">
    <text evidence="9 12">Required for accurate and efficient protein synthesis under certain stress conditions. May act as a fidelity factor of the translation reaction, by catalyzing a one-codon backward translocation of tRNAs on improperly translocated ribosomes. Back-translocation proceeds from a post-translocation (POST) complex to a pre-translocation (PRE) complex, thus giving elongation factor G a second chance to translocate the tRNAs correctly. Binds to ribosomes in a GTP-dependent manner.</text>
</comment>
<dbReference type="CDD" id="cd03699">
    <property type="entry name" value="EF4_II"/>
    <property type="match status" value="1"/>
</dbReference>
<comment type="catalytic activity">
    <reaction evidence="8 12">
        <text>GTP + H2O = GDP + phosphate + H(+)</text>
        <dbReference type="Rhea" id="RHEA:19669"/>
        <dbReference type="ChEBI" id="CHEBI:15377"/>
        <dbReference type="ChEBI" id="CHEBI:15378"/>
        <dbReference type="ChEBI" id="CHEBI:37565"/>
        <dbReference type="ChEBI" id="CHEBI:43474"/>
        <dbReference type="ChEBI" id="CHEBI:58189"/>
        <dbReference type="EC" id="3.6.5.n1"/>
    </reaction>
</comment>
<dbReference type="PROSITE" id="PS00301">
    <property type="entry name" value="G_TR_1"/>
    <property type="match status" value="1"/>
</dbReference>
<dbReference type="CDD" id="cd03709">
    <property type="entry name" value="lepA_C"/>
    <property type="match status" value="1"/>
</dbReference>
<sequence>MPIGTGRLEYLANRTGQPVHMRRVYKRRRAEYGPTQPATNIHDDRKETDQVIEPKNKPGYTDQSLIRNFCIIAHIDHGKSTVADRILQLSGIVPEREMRDRFLDRMDIEQERGITIKSQAVRVPWTFDGTEYTLGMIDTPGHVDFTYEVSRALAACEGAVLLVDATQGIEAQTLSNLYMAIDHDLTIIPVLNKIDLPSAEPDKHAEEIAGLIGCEPSDVLRVSGKTGEGVAELLDRIVMEVPAPHGDPKAPARALIFDSVYDSYRGIVTYIRMEDGELHAREKVHMMGIGMTHDPIEIGVISPDMMPTKALGAGEVGYIITGAKDVSQSKVGDTLTSAVRPATEPLPGYRDPQPMVYAGLFPIDNAQFPDLRDALDKLKLNDAALIYEPETSVALGFGFRCGFLGLLHMEIVCERLDREFGLDLISTAPNVPYDVTAEDGSEHHVTNPSEFPDGKIKKIVEPMVAADIITPKEFIGAVMDLCQDHRGIMGTMEYISADRVEMHYRIPLAEIVFDFFDQLKSRTKGYASLDYHEDGEQAADLVKVDILIQGEKVDAFSAIVHRDKAYSYGVMMTKKLRELIPRQQFEIPIQAAIGSRIIARENIRALRKDVLAKCYGGDISRKRKLLEKQKAGKKRMKMLGHVEVPQEAFIAALSTGDAGNDRDTKDKIRAAQKTEG</sequence>
<dbReference type="InterPro" id="IPR000640">
    <property type="entry name" value="EFG_V-like"/>
</dbReference>
<evidence type="ECO:0000256" key="8">
    <source>
        <dbReference type="ARBA" id="ARBA00050293"/>
    </source>
</evidence>
<dbReference type="GO" id="GO:0003924">
    <property type="term" value="F:GTPase activity"/>
    <property type="evidence" value="ECO:0007669"/>
    <property type="project" value="UniProtKB-UniRule"/>
</dbReference>
<dbReference type="Pfam" id="PF00009">
    <property type="entry name" value="GTP_EFTU"/>
    <property type="match status" value="1"/>
</dbReference>
<feature type="region of interest" description="Disordered" evidence="13">
    <location>
        <begin position="655"/>
        <end position="676"/>
    </location>
</feature>
<dbReference type="STRING" id="1437608.GCA_000771645_00584"/>
<organism evidence="15 16">
    <name type="scientific">Bifidobacterium biavatii DSM 23969</name>
    <dbReference type="NCBI Taxonomy" id="1437608"/>
    <lineage>
        <taxon>Bacteria</taxon>
        <taxon>Bacillati</taxon>
        <taxon>Actinomycetota</taxon>
        <taxon>Actinomycetes</taxon>
        <taxon>Bifidobacteriales</taxon>
        <taxon>Bifidobacteriaceae</taxon>
        <taxon>Bifidobacterium</taxon>
    </lineage>
</organism>
<evidence type="ECO:0000256" key="1">
    <source>
        <dbReference type="ARBA" id="ARBA00005454"/>
    </source>
</evidence>
<dbReference type="InterPro" id="IPR035654">
    <property type="entry name" value="LepA_IV"/>
</dbReference>
<dbReference type="PRINTS" id="PR00315">
    <property type="entry name" value="ELONGATNFCT"/>
</dbReference>
<dbReference type="GO" id="GO:0005525">
    <property type="term" value="F:GTP binding"/>
    <property type="evidence" value="ECO:0007669"/>
    <property type="project" value="UniProtKB-UniRule"/>
</dbReference>
<keyword evidence="16" id="KW-1185">Reference proteome</keyword>
<dbReference type="InterPro" id="IPR031157">
    <property type="entry name" value="G_TR_CS"/>
</dbReference>
<dbReference type="Gene3D" id="3.30.70.2570">
    <property type="entry name" value="Elongation factor 4, C-terminal domain"/>
    <property type="match status" value="1"/>
</dbReference>
<dbReference type="PANTHER" id="PTHR43512:SF4">
    <property type="entry name" value="TRANSLATION FACTOR GUF1 HOMOLOG, CHLOROPLASTIC"/>
    <property type="match status" value="1"/>
</dbReference>
<dbReference type="InterPro" id="IPR035647">
    <property type="entry name" value="EFG_III/V"/>
</dbReference>
<keyword evidence="5 12" id="KW-0648">Protein biosynthesis</keyword>
<name>A0A087A0D9_9BIFI</name>
<feature type="binding site" evidence="12">
    <location>
        <begin position="192"/>
        <end position="195"/>
    </location>
    <ligand>
        <name>GTP</name>
        <dbReference type="ChEBI" id="CHEBI:37565"/>
    </ligand>
</feature>
<dbReference type="Gene3D" id="3.30.70.870">
    <property type="entry name" value="Elongation Factor G (Translational Gtpase), domain 3"/>
    <property type="match status" value="1"/>
</dbReference>
<dbReference type="FunFam" id="3.30.70.240:FF:000007">
    <property type="entry name" value="Translation factor GUF1, mitochondrial"/>
    <property type="match status" value="1"/>
</dbReference>
<dbReference type="InterPro" id="IPR004161">
    <property type="entry name" value="EFTu-like_2"/>
</dbReference>
<dbReference type="SUPFAM" id="SSF50447">
    <property type="entry name" value="Translation proteins"/>
    <property type="match status" value="1"/>
</dbReference>
<dbReference type="Gene3D" id="2.40.30.10">
    <property type="entry name" value="Translation factors"/>
    <property type="match status" value="1"/>
</dbReference>
<dbReference type="InterPro" id="IPR005225">
    <property type="entry name" value="Small_GTP-bd"/>
</dbReference>
<dbReference type="NCBIfam" id="TIGR00231">
    <property type="entry name" value="small_GTP"/>
    <property type="match status" value="1"/>
</dbReference>
<evidence type="ECO:0000256" key="6">
    <source>
        <dbReference type="ARBA" id="ARBA00023134"/>
    </source>
</evidence>
<keyword evidence="6 12" id="KW-0342">GTP-binding</keyword>
<dbReference type="AlphaFoldDB" id="A0A087A0D9"/>
<keyword evidence="7 12" id="KW-0472">Membrane</keyword>
<feature type="compositionally biased region" description="Basic and acidic residues" evidence="13">
    <location>
        <begin position="41"/>
        <end position="56"/>
    </location>
</feature>
<dbReference type="FunFam" id="3.30.70.870:FF:000004">
    <property type="entry name" value="Translation factor GUF1, mitochondrial"/>
    <property type="match status" value="1"/>
</dbReference>
<dbReference type="InterPro" id="IPR038363">
    <property type="entry name" value="LepA_C_sf"/>
</dbReference>
<keyword evidence="15" id="KW-0251">Elongation factor</keyword>
<dbReference type="GO" id="GO:0005886">
    <property type="term" value="C:plasma membrane"/>
    <property type="evidence" value="ECO:0007669"/>
    <property type="project" value="UniProtKB-SubCell"/>
</dbReference>
<dbReference type="CDD" id="cd16260">
    <property type="entry name" value="EF4_III"/>
    <property type="match status" value="1"/>
</dbReference>
<reference evidence="15 16" key="1">
    <citation type="submission" date="2014-03" db="EMBL/GenBank/DDBJ databases">
        <title>Genomics of Bifidobacteria.</title>
        <authorList>
            <person name="Ventura M."/>
            <person name="Milani C."/>
            <person name="Lugli G.A."/>
        </authorList>
    </citation>
    <scope>NUCLEOTIDE SEQUENCE [LARGE SCALE GENOMIC DNA]</scope>
    <source>
        <strain evidence="15 16">DSM 23969</strain>
    </source>
</reference>
<dbReference type="NCBIfam" id="TIGR01393">
    <property type="entry name" value="lepA"/>
    <property type="match status" value="1"/>
</dbReference>
<dbReference type="Gene3D" id="3.40.50.300">
    <property type="entry name" value="P-loop containing nucleotide triphosphate hydrolases"/>
    <property type="match status" value="1"/>
</dbReference>
<dbReference type="PANTHER" id="PTHR43512">
    <property type="entry name" value="TRANSLATION FACTOR GUF1-RELATED"/>
    <property type="match status" value="1"/>
</dbReference>
<dbReference type="EMBL" id="JGYN01000006">
    <property type="protein sequence ID" value="KFI52239.1"/>
    <property type="molecule type" value="Genomic_DNA"/>
</dbReference>
<keyword evidence="2 12" id="KW-1003">Cell membrane</keyword>
<feature type="domain" description="Tr-type G" evidence="14">
    <location>
        <begin position="64"/>
        <end position="245"/>
    </location>
</feature>
<accession>A0A087A0D9</accession>
<comment type="similarity">
    <text evidence="10">Belongs to the GTP-binding elongation factor family. LepA subfamily.</text>
</comment>
<dbReference type="InterPro" id="IPR000795">
    <property type="entry name" value="T_Tr_GTP-bd_dom"/>
</dbReference>
<keyword evidence="3 12" id="KW-0547">Nucleotide-binding</keyword>
<evidence type="ECO:0000256" key="12">
    <source>
        <dbReference type="HAMAP-Rule" id="MF_00071"/>
    </source>
</evidence>
<comment type="caution">
    <text evidence="15">The sequence shown here is derived from an EMBL/GenBank/DDBJ whole genome shotgun (WGS) entry which is preliminary data.</text>
</comment>
<dbReference type="SMART" id="SM00838">
    <property type="entry name" value="EFG_C"/>
    <property type="match status" value="1"/>
</dbReference>
<dbReference type="SUPFAM" id="SSF54980">
    <property type="entry name" value="EF-G C-terminal domain-like"/>
    <property type="match status" value="2"/>
</dbReference>
<dbReference type="InterPro" id="IPR006297">
    <property type="entry name" value="EF-4"/>
</dbReference>
<proteinExistence type="inferred from homology"/>
<evidence type="ECO:0000313" key="16">
    <source>
        <dbReference type="Proteomes" id="UP000029108"/>
    </source>
</evidence>
<gene>
    <name evidence="12" type="primary">lepA</name>
    <name evidence="15" type="ORF">BBIA_0535</name>
</gene>
<evidence type="ECO:0000256" key="7">
    <source>
        <dbReference type="ARBA" id="ARBA00023136"/>
    </source>
</evidence>
<dbReference type="eggNOG" id="COG0481">
    <property type="taxonomic scope" value="Bacteria"/>
</dbReference>